<evidence type="ECO:0000256" key="2">
    <source>
        <dbReference type="ARBA" id="ARBA00023015"/>
    </source>
</evidence>
<dbReference type="InterPro" id="IPR036390">
    <property type="entry name" value="WH_DNA-bd_sf"/>
</dbReference>
<comment type="caution">
    <text evidence="6">The sequence shown here is derived from an EMBL/GenBank/DDBJ whole genome shotgun (WGS) entry which is preliminary data.</text>
</comment>
<evidence type="ECO:0000256" key="1">
    <source>
        <dbReference type="ARBA" id="ARBA00009437"/>
    </source>
</evidence>
<gene>
    <name evidence="6" type="ORF">C9J12_15405</name>
</gene>
<dbReference type="InterPro" id="IPR000847">
    <property type="entry name" value="LysR_HTH_N"/>
</dbReference>
<comment type="similarity">
    <text evidence="1">Belongs to the LysR transcriptional regulatory family.</text>
</comment>
<dbReference type="SUPFAM" id="SSF46785">
    <property type="entry name" value="Winged helix' DNA-binding domain"/>
    <property type="match status" value="1"/>
</dbReference>
<sequence length="322" mass="37210">MIKRHTLLPSSLNGLRVFEAAARHLSFTIAAQELNVTQSAVSRQIRLLEEQLGFTLFIRQHRALILTEEGKEIALLLTRQFSELNNTIHQLKQQEDNTLKLNVSMSFAVRWLIPRLHSFKEQNPNLDIIISSNIGNNGNYGDQLNLDSDDYDIAISNYQDPTTIKQPIVFLRKEYLAPVYSMLLVKGDTQLTIDELLTYPRLHPTKDRSDWRAWFVQTGIQQPLGKTELTFDTLDMALTSCLSGQGATITDLLFVTNELKQGFLKLPLEAKIIYSPWKYYYYCRTKSDKVTNFINWLIKGLDEETEQLLSLINQYNWHPIEK</sequence>
<dbReference type="PANTHER" id="PTHR30537:SF26">
    <property type="entry name" value="GLYCINE CLEAVAGE SYSTEM TRANSCRIPTIONAL ACTIVATOR"/>
    <property type="match status" value="1"/>
</dbReference>
<keyword evidence="3" id="KW-0238">DNA-binding</keyword>
<name>A0A2T3JEN5_9GAMM</name>
<dbReference type="Proteomes" id="UP000240987">
    <property type="component" value="Unassembled WGS sequence"/>
</dbReference>
<dbReference type="SUPFAM" id="SSF53850">
    <property type="entry name" value="Periplasmic binding protein-like II"/>
    <property type="match status" value="1"/>
</dbReference>
<dbReference type="InterPro" id="IPR058163">
    <property type="entry name" value="LysR-type_TF_proteobact-type"/>
</dbReference>
<dbReference type="EMBL" id="PYMJ01000015">
    <property type="protein sequence ID" value="PSU47382.1"/>
    <property type="molecule type" value="Genomic_DNA"/>
</dbReference>
<dbReference type="PRINTS" id="PR00039">
    <property type="entry name" value="HTHLYSR"/>
</dbReference>
<dbReference type="InterPro" id="IPR036388">
    <property type="entry name" value="WH-like_DNA-bd_sf"/>
</dbReference>
<keyword evidence="4" id="KW-0804">Transcription</keyword>
<dbReference type="Gene3D" id="3.40.190.10">
    <property type="entry name" value="Periplasmic binding protein-like II"/>
    <property type="match status" value="2"/>
</dbReference>
<feature type="domain" description="HTH lysR-type" evidence="5">
    <location>
        <begin position="12"/>
        <end position="67"/>
    </location>
</feature>
<dbReference type="GO" id="GO:0003700">
    <property type="term" value="F:DNA-binding transcription factor activity"/>
    <property type="evidence" value="ECO:0007669"/>
    <property type="project" value="InterPro"/>
</dbReference>
<keyword evidence="7" id="KW-1185">Reference proteome</keyword>
<dbReference type="Pfam" id="PF00126">
    <property type="entry name" value="HTH_1"/>
    <property type="match status" value="1"/>
</dbReference>
<evidence type="ECO:0000256" key="4">
    <source>
        <dbReference type="ARBA" id="ARBA00023163"/>
    </source>
</evidence>
<dbReference type="FunFam" id="1.10.10.10:FF:000038">
    <property type="entry name" value="Glycine cleavage system transcriptional activator"/>
    <property type="match status" value="1"/>
</dbReference>
<dbReference type="PANTHER" id="PTHR30537">
    <property type="entry name" value="HTH-TYPE TRANSCRIPTIONAL REGULATOR"/>
    <property type="match status" value="1"/>
</dbReference>
<keyword evidence="2" id="KW-0805">Transcription regulation</keyword>
<evidence type="ECO:0000313" key="7">
    <source>
        <dbReference type="Proteomes" id="UP000240987"/>
    </source>
</evidence>
<dbReference type="AlphaFoldDB" id="A0A2T3JEN5"/>
<dbReference type="RefSeq" id="WP_107243527.1">
    <property type="nucleotide sequence ID" value="NZ_PYMJ01000015.1"/>
</dbReference>
<dbReference type="GO" id="GO:0006351">
    <property type="term" value="P:DNA-templated transcription"/>
    <property type="evidence" value="ECO:0007669"/>
    <property type="project" value="TreeGrafter"/>
</dbReference>
<dbReference type="PROSITE" id="PS50931">
    <property type="entry name" value="HTH_LYSR"/>
    <property type="match status" value="1"/>
</dbReference>
<dbReference type="Gene3D" id="1.10.10.10">
    <property type="entry name" value="Winged helix-like DNA-binding domain superfamily/Winged helix DNA-binding domain"/>
    <property type="match status" value="1"/>
</dbReference>
<dbReference type="Pfam" id="PF03466">
    <property type="entry name" value="LysR_substrate"/>
    <property type="match status" value="1"/>
</dbReference>
<accession>A0A2T3JEN5</accession>
<dbReference type="InterPro" id="IPR005119">
    <property type="entry name" value="LysR_subst-bd"/>
</dbReference>
<reference evidence="6 7" key="1">
    <citation type="submission" date="2018-01" db="EMBL/GenBank/DDBJ databases">
        <title>Whole genome sequencing of Histamine producing bacteria.</title>
        <authorList>
            <person name="Butler K."/>
        </authorList>
    </citation>
    <scope>NUCLEOTIDE SEQUENCE [LARGE SCALE GENOMIC DNA]</scope>
    <source>
        <strain evidence="6 7">JCM 12947</strain>
    </source>
</reference>
<evidence type="ECO:0000313" key="6">
    <source>
        <dbReference type="EMBL" id="PSU47382.1"/>
    </source>
</evidence>
<dbReference type="OrthoDB" id="5526340at2"/>
<proteinExistence type="inferred from homology"/>
<organism evidence="6 7">
    <name type="scientific">Photobacterium frigidiphilum</name>
    <dbReference type="NCBI Taxonomy" id="264736"/>
    <lineage>
        <taxon>Bacteria</taxon>
        <taxon>Pseudomonadati</taxon>
        <taxon>Pseudomonadota</taxon>
        <taxon>Gammaproteobacteria</taxon>
        <taxon>Vibrionales</taxon>
        <taxon>Vibrionaceae</taxon>
        <taxon>Photobacterium</taxon>
    </lineage>
</organism>
<evidence type="ECO:0000256" key="3">
    <source>
        <dbReference type="ARBA" id="ARBA00023125"/>
    </source>
</evidence>
<dbReference type="GO" id="GO:0043565">
    <property type="term" value="F:sequence-specific DNA binding"/>
    <property type="evidence" value="ECO:0007669"/>
    <property type="project" value="TreeGrafter"/>
</dbReference>
<protein>
    <submittedName>
        <fullName evidence="6">LysR family transcriptional regulator</fullName>
    </submittedName>
</protein>
<evidence type="ECO:0000259" key="5">
    <source>
        <dbReference type="PROSITE" id="PS50931"/>
    </source>
</evidence>